<reference evidence="6 7" key="1">
    <citation type="submission" date="2018-08" db="EMBL/GenBank/DDBJ databases">
        <authorList>
            <person name="Khan S.A."/>
            <person name="Jeon C.O."/>
            <person name="Chun B.H."/>
            <person name="Jeong S.E."/>
        </authorList>
    </citation>
    <scope>NUCLEOTIDE SEQUENCE [LARGE SCALE GENOMIC DNA]</scope>
    <source>
        <strain evidence="6 7">S-16</strain>
    </source>
</reference>
<dbReference type="GO" id="GO:0003700">
    <property type="term" value="F:DNA-binding transcription factor activity"/>
    <property type="evidence" value="ECO:0007669"/>
    <property type="project" value="InterPro"/>
</dbReference>
<keyword evidence="3" id="KW-0238">DNA-binding</keyword>
<dbReference type="PROSITE" id="PS50931">
    <property type="entry name" value="HTH_LYSR"/>
    <property type="match status" value="1"/>
</dbReference>
<dbReference type="InterPro" id="IPR005119">
    <property type="entry name" value="LysR_subst-bd"/>
</dbReference>
<gene>
    <name evidence="6" type="ORF">DZC73_15060</name>
</gene>
<dbReference type="InterPro" id="IPR058163">
    <property type="entry name" value="LysR-type_TF_proteobact-type"/>
</dbReference>
<dbReference type="Pfam" id="PF03466">
    <property type="entry name" value="LysR_substrate"/>
    <property type="match status" value="1"/>
</dbReference>
<dbReference type="SUPFAM" id="SSF53850">
    <property type="entry name" value="Periplasmic binding protein-like II"/>
    <property type="match status" value="1"/>
</dbReference>
<proteinExistence type="inferred from homology"/>
<dbReference type="GO" id="GO:0006351">
    <property type="term" value="P:DNA-templated transcription"/>
    <property type="evidence" value="ECO:0007669"/>
    <property type="project" value="TreeGrafter"/>
</dbReference>
<organism evidence="6 7">
    <name type="scientific">Piscinibacter terrae</name>
    <dbReference type="NCBI Taxonomy" id="2496871"/>
    <lineage>
        <taxon>Bacteria</taxon>
        <taxon>Pseudomonadati</taxon>
        <taxon>Pseudomonadota</taxon>
        <taxon>Betaproteobacteria</taxon>
        <taxon>Burkholderiales</taxon>
        <taxon>Sphaerotilaceae</taxon>
        <taxon>Piscinibacter</taxon>
    </lineage>
</organism>
<dbReference type="PANTHER" id="PTHR30537">
    <property type="entry name" value="HTH-TYPE TRANSCRIPTIONAL REGULATOR"/>
    <property type="match status" value="1"/>
</dbReference>
<evidence type="ECO:0000256" key="1">
    <source>
        <dbReference type="ARBA" id="ARBA00009437"/>
    </source>
</evidence>
<comment type="caution">
    <text evidence="6">The sequence shown here is derived from an EMBL/GenBank/DDBJ whole genome shotgun (WGS) entry which is preliminary data.</text>
</comment>
<dbReference type="Gene3D" id="1.10.10.10">
    <property type="entry name" value="Winged helix-like DNA-binding domain superfamily/Winged helix DNA-binding domain"/>
    <property type="match status" value="1"/>
</dbReference>
<dbReference type="SUPFAM" id="SSF46785">
    <property type="entry name" value="Winged helix' DNA-binding domain"/>
    <property type="match status" value="1"/>
</dbReference>
<dbReference type="Proteomes" id="UP000267464">
    <property type="component" value="Unassembled WGS sequence"/>
</dbReference>
<comment type="similarity">
    <text evidence="1">Belongs to the LysR transcriptional regulatory family.</text>
</comment>
<evidence type="ECO:0000256" key="3">
    <source>
        <dbReference type="ARBA" id="ARBA00023125"/>
    </source>
</evidence>
<dbReference type="Gene3D" id="3.40.190.290">
    <property type="match status" value="1"/>
</dbReference>
<dbReference type="InterPro" id="IPR036390">
    <property type="entry name" value="WH_DNA-bd_sf"/>
</dbReference>
<keyword evidence="2" id="KW-0805">Transcription regulation</keyword>
<evidence type="ECO:0000313" key="6">
    <source>
        <dbReference type="EMBL" id="RQP23474.1"/>
    </source>
</evidence>
<dbReference type="RefSeq" id="WP_124541190.1">
    <property type="nucleotide sequence ID" value="NZ_QUSW01000004.1"/>
</dbReference>
<keyword evidence="7" id="KW-1185">Reference proteome</keyword>
<dbReference type="InterPro" id="IPR036388">
    <property type="entry name" value="WH-like_DNA-bd_sf"/>
</dbReference>
<keyword evidence="4" id="KW-0804">Transcription</keyword>
<dbReference type="PANTHER" id="PTHR30537:SF21">
    <property type="entry name" value="HTH-TYPE TRANSCRIPTIONAL REGULATOR SINR-RELATED"/>
    <property type="match status" value="1"/>
</dbReference>
<name>A0A3N7HMX4_9BURK</name>
<evidence type="ECO:0000259" key="5">
    <source>
        <dbReference type="PROSITE" id="PS50931"/>
    </source>
</evidence>
<evidence type="ECO:0000256" key="4">
    <source>
        <dbReference type="ARBA" id="ARBA00023163"/>
    </source>
</evidence>
<dbReference type="GO" id="GO:0043565">
    <property type="term" value="F:sequence-specific DNA binding"/>
    <property type="evidence" value="ECO:0007669"/>
    <property type="project" value="TreeGrafter"/>
</dbReference>
<dbReference type="InterPro" id="IPR000847">
    <property type="entry name" value="LysR_HTH_N"/>
</dbReference>
<accession>A0A3N7HMX4</accession>
<sequence>MANTQTGHAEPAVALDLAALRLALRVSDLGSVAAAAREADWLPATATAAIRRLESQLDATLFARTTRALKVTPEGEQFLERAREALALLDQGAAELHAPMTQIRGRIRLTVSNDLGSQVVRPMLDDFLQRHPQVQVELQVADRVSDIGREPVDAALRYGVPARADQIVRPLADNTAVLVAAPEYLKRAGTPSSVAELDQHEGIALRISGRPGHVWSLLYKGRPVEIRPRVRRTADNGLVSRLWAIDGHGIALKSRLDVADDLLAGRLVRVLPGLESQPYPLVMVLARGSHLSARIRALADALRPQMQARVASVSDAALKRLGAKSGR</sequence>
<dbReference type="CDD" id="cd08422">
    <property type="entry name" value="PBP2_CrgA_like"/>
    <property type="match status" value="1"/>
</dbReference>
<feature type="domain" description="HTH lysR-type" evidence="5">
    <location>
        <begin position="15"/>
        <end position="72"/>
    </location>
</feature>
<dbReference type="AlphaFoldDB" id="A0A3N7HMX4"/>
<dbReference type="OrthoDB" id="9786526at2"/>
<dbReference type="EMBL" id="QUSW01000004">
    <property type="protein sequence ID" value="RQP23474.1"/>
    <property type="molecule type" value="Genomic_DNA"/>
</dbReference>
<evidence type="ECO:0000313" key="7">
    <source>
        <dbReference type="Proteomes" id="UP000267464"/>
    </source>
</evidence>
<dbReference type="Pfam" id="PF00126">
    <property type="entry name" value="HTH_1"/>
    <property type="match status" value="1"/>
</dbReference>
<evidence type="ECO:0000256" key="2">
    <source>
        <dbReference type="ARBA" id="ARBA00023015"/>
    </source>
</evidence>
<protein>
    <submittedName>
        <fullName evidence="6">LysR family transcriptional regulator</fullName>
    </submittedName>
</protein>
<reference evidence="6 7" key="2">
    <citation type="submission" date="2018-12" db="EMBL/GenBank/DDBJ databases">
        <title>Rhizobacter gummiphilus sp. nov., a rubber-degrading bacterium isolated from the soil of a botanical garden in Japan.</title>
        <authorList>
            <person name="Shunsuke S.S."/>
        </authorList>
    </citation>
    <scope>NUCLEOTIDE SEQUENCE [LARGE SCALE GENOMIC DNA]</scope>
    <source>
        <strain evidence="6 7">S-16</strain>
    </source>
</reference>